<evidence type="ECO:0000256" key="2">
    <source>
        <dbReference type="ARBA" id="ARBA00022840"/>
    </source>
</evidence>
<accession>E4YT05</accession>
<dbReference type="InterPro" id="IPR008266">
    <property type="entry name" value="Tyr_kinase_AS"/>
</dbReference>
<protein>
    <recommendedName>
        <fullName evidence="6">Protein kinase domain-containing protein</fullName>
    </recommendedName>
</protein>
<dbReference type="SUPFAM" id="SSF56112">
    <property type="entry name" value="Protein kinase-like (PK-like)"/>
    <property type="match status" value="1"/>
</dbReference>
<evidence type="ECO:0000313" key="7">
    <source>
        <dbReference type="EMBL" id="CBY38594.1"/>
    </source>
</evidence>
<dbReference type="Gene3D" id="1.10.510.10">
    <property type="entry name" value="Transferase(Phosphotransferase) domain 1"/>
    <property type="match status" value="2"/>
</dbReference>
<dbReference type="InterPro" id="IPR050122">
    <property type="entry name" value="RTK"/>
</dbReference>
<dbReference type="GO" id="GO:0022008">
    <property type="term" value="P:neurogenesis"/>
    <property type="evidence" value="ECO:0007669"/>
    <property type="project" value="TreeGrafter"/>
</dbReference>
<dbReference type="InterPro" id="IPR001245">
    <property type="entry name" value="Ser-Thr/Tyr_kinase_cat_dom"/>
</dbReference>
<feature type="domain" description="Protein kinase" evidence="6">
    <location>
        <begin position="68"/>
        <end position="305"/>
    </location>
</feature>
<dbReference type="AlphaFoldDB" id="E4YT05"/>
<comment type="subcellular location">
    <subcellularLocation>
        <location evidence="1">Membrane</location>
        <topology evidence="1">Single-pass type I membrane protein</topology>
    </subcellularLocation>
</comment>
<dbReference type="PROSITE" id="PS00107">
    <property type="entry name" value="PROTEIN_KINASE_ATP"/>
    <property type="match status" value="1"/>
</dbReference>
<dbReference type="InterPro" id="IPR020635">
    <property type="entry name" value="Tyr_kinase_cat_dom"/>
</dbReference>
<keyword evidence="5" id="KW-0547">Nucleotide-binding</keyword>
<sequence length="356" mass="40551">MNLFSNYKKGLQQVQCRSLSAVQIHEMFIGLTLYKRRLIQKRDRDELEPLALLPPNLQRLLLIKEEALDLQKELGKGAFGVVHRGVWRPDFEGQDVKIENITVAIKTLNEPKASILEEAMTMAACEHPNLVQGSLIGICQSDPPNIITEYIPRGDALSYVRRKKENVRPAQLVSWCRQIADGMAYLSETKEGQKLVHRDLAARNVLVKTPHYVKIADFGLAQLVKVCSHVWSFGVTIWELLTYGKKPYQNVQASKLMMLLESGGRLEQPDNCSTEFYTLMLQCWLIDPAQRPIFTELAEKLAEWEKDPTRYVTPSSFRHASVRTQLTSLGSSVPHDFTKNLITWKTQSTRTTQITT</sequence>
<evidence type="ECO:0000256" key="5">
    <source>
        <dbReference type="PROSITE-ProRule" id="PRU10141"/>
    </source>
</evidence>
<dbReference type="InterPro" id="IPR011009">
    <property type="entry name" value="Kinase-like_dom_sf"/>
</dbReference>
<dbReference type="PROSITE" id="PS50011">
    <property type="entry name" value="PROTEIN_KINASE_DOM"/>
    <property type="match status" value="1"/>
</dbReference>
<dbReference type="PANTHER" id="PTHR24416:SF566">
    <property type="entry name" value="EPIDERMAL GROWTH FACTOR RECEPTOR"/>
    <property type="match status" value="1"/>
</dbReference>
<dbReference type="GO" id="GO:0007169">
    <property type="term" value="P:cell surface receptor protein tyrosine kinase signaling pathway"/>
    <property type="evidence" value="ECO:0007669"/>
    <property type="project" value="TreeGrafter"/>
</dbReference>
<evidence type="ECO:0000259" key="6">
    <source>
        <dbReference type="PROSITE" id="PS50011"/>
    </source>
</evidence>
<dbReference type="Proteomes" id="UP000011014">
    <property type="component" value="Unassembled WGS sequence"/>
</dbReference>
<keyword evidence="3" id="KW-0829">Tyrosine-protein kinase</keyword>
<dbReference type="PROSITE" id="PS00109">
    <property type="entry name" value="PROTEIN_KINASE_TYR"/>
    <property type="match status" value="1"/>
</dbReference>
<dbReference type="GO" id="GO:0043066">
    <property type="term" value="P:negative regulation of apoptotic process"/>
    <property type="evidence" value="ECO:0007669"/>
    <property type="project" value="TreeGrafter"/>
</dbReference>
<dbReference type="InterPro" id="IPR000719">
    <property type="entry name" value="Prot_kinase_dom"/>
</dbReference>
<dbReference type="EMBL" id="FN655266">
    <property type="protein sequence ID" value="CBY38594.1"/>
    <property type="molecule type" value="Genomic_DNA"/>
</dbReference>
<dbReference type="PANTHER" id="PTHR24416">
    <property type="entry name" value="TYROSINE-PROTEIN KINASE RECEPTOR"/>
    <property type="match status" value="1"/>
</dbReference>
<dbReference type="GO" id="GO:0008284">
    <property type="term" value="P:positive regulation of cell population proliferation"/>
    <property type="evidence" value="ECO:0007669"/>
    <property type="project" value="TreeGrafter"/>
</dbReference>
<evidence type="ECO:0000256" key="4">
    <source>
        <dbReference type="ARBA" id="ARBA00051243"/>
    </source>
</evidence>
<keyword evidence="2 5" id="KW-0067">ATP-binding</keyword>
<proteinExistence type="predicted"/>
<keyword evidence="3" id="KW-0418">Kinase</keyword>
<dbReference type="GO" id="GO:0009925">
    <property type="term" value="C:basal plasma membrane"/>
    <property type="evidence" value="ECO:0007669"/>
    <property type="project" value="TreeGrafter"/>
</dbReference>
<dbReference type="GO" id="GO:0005524">
    <property type="term" value="F:ATP binding"/>
    <property type="evidence" value="ECO:0007669"/>
    <property type="project" value="UniProtKB-UniRule"/>
</dbReference>
<evidence type="ECO:0000256" key="1">
    <source>
        <dbReference type="ARBA" id="ARBA00004479"/>
    </source>
</evidence>
<organism evidence="7">
    <name type="scientific">Oikopleura dioica</name>
    <name type="common">Tunicate</name>
    <dbReference type="NCBI Taxonomy" id="34765"/>
    <lineage>
        <taxon>Eukaryota</taxon>
        <taxon>Metazoa</taxon>
        <taxon>Chordata</taxon>
        <taxon>Tunicata</taxon>
        <taxon>Appendicularia</taxon>
        <taxon>Copelata</taxon>
        <taxon>Oikopleuridae</taxon>
        <taxon>Oikopleura</taxon>
    </lineage>
</organism>
<feature type="binding site" evidence="5">
    <location>
        <position position="106"/>
    </location>
    <ligand>
        <name>ATP</name>
        <dbReference type="ChEBI" id="CHEBI:30616"/>
    </ligand>
</feature>
<keyword evidence="3" id="KW-0808">Transferase</keyword>
<reference evidence="7" key="1">
    <citation type="journal article" date="2010" name="Science">
        <title>Plasticity of animal genome architecture unmasked by rapid evolution of a pelagic tunicate.</title>
        <authorList>
            <person name="Denoeud F."/>
            <person name="Henriet S."/>
            <person name="Mungpakdee S."/>
            <person name="Aury J.M."/>
            <person name="Da Silva C."/>
            <person name="Brinkmann H."/>
            <person name="Mikhaleva J."/>
            <person name="Olsen L.C."/>
            <person name="Jubin C."/>
            <person name="Canestro C."/>
            <person name="Bouquet J.M."/>
            <person name="Danks G."/>
            <person name="Poulain J."/>
            <person name="Campsteijn C."/>
            <person name="Adamski M."/>
            <person name="Cross I."/>
            <person name="Yadetie F."/>
            <person name="Muffato M."/>
            <person name="Louis A."/>
            <person name="Butcher S."/>
            <person name="Tsagkogeorga G."/>
            <person name="Konrad A."/>
            <person name="Singh S."/>
            <person name="Jensen M.F."/>
            <person name="Cong E.H."/>
            <person name="Eikeseth-Otteraa H."/>
            <person name="Noel B."/>
            <person name="Anthouard V."/>
            <person name="Porcel B.M."/>
            <person name="Kachouri-Lafond R."/>
            <person name="Nishino A."/>
            <person name="Ugolini M."/>
            <person name="Chourrout P."/>
            <person name="Nishida H."/>
            <person name="Aasland R."/>
            <person name="Huzurbazar S."/>
            <person name="Westhof E."/>
            <person name="Delsuc F."/>
            <person name="Lehrach H."/>
            <person name="Reinhardt R."/>
            <person name="Weissenbach J."/>
            <person name="Roy S.W."/>
            <person name="Artiguenave F."/>
            <person name="Postlethwait J.H."/>
            <person name="Manak J.R."/>
            <person name="Thompson E.M."/>
            <person name="Jaillon O."/>
            <person name="Du Pasquier L."/>
            <person name="Boudinot P."/>
            <person name="Liberles D.A."/>
            <person name="Volff J.N."/>
            <person name="Philippe H."/>
            <person name="Lenhard B."/>
            <person name="Roest Crollius H."/>
            <person name="Wincker P."/>
            <person name="Chourrout D."/>
        </authorList>
    </citation>
    <scope>NUCLEOTIDE SEQUENCE [LARGE SCALE GENOMIC DNA]</scope>
</reference>
<dbReference type="Gene3D" id="3.30.200.20">
    <property type="entry name" value="Phosphorylase Kinase, domain 1"/>
    <property type="match status" value="1"/>
</dbReference>
<gene>
    <name evidence="7" type="ORF">GSOID_T00032546001</name>
</gene>
<dbReference type="GO" id="GO:0004714">
    <property type="term" value="F:transmembrane receptor protein tyrosine kinase activity"/>
    <property type="evidence" value="ECO:0007669"/>
    <property type="project" value="UniProtKB-EC"/>
</dbReference>
<dbReference type="GO" id="GO:0043235">
    <property type="term" value="C:receptor complex"/>
    <property type="evidence" value="ECO:0007669"/>
    <property type="project" value="TreeGrafter"/>
</dbReference>
<comment type="catalytic activity">
    <reaction evidence="4">
        <text>L-tyrosyl-[protein] + ATP = O-phospho-L-tyrosyl-[protein] + ADP + H(+)</text>
        <dbReference type="Rhea" id="RHEA:10596"/>
        <dbReference type="Rhea" id="RHEA-COMP:10136"/>
        <dbReference type="Rhea" id="RHEA-COMP:20101"/>
        <dbReference type="ChEBI" id="CHEBI:15378"/>
        <dbReference type="ChEBI" id="CHEBI:30616"/>
        <dbReference type="ChEBI" id="CHEBI:46858"/>
        <dbReference type="ChEBI" id="CHEBI:61978"/>
        <dbReference type="ChEBI" id="CHEBI:456216"/>
        <dbReference type="EC" id="2.7.10.1"/>
    </reaction>
</comment>
<dbReference type="Pfam" id="PF07714">
    <property type="entry name" value="PK_Tyr_Ser-Thr"/>
    <property type="match status" value="2"/>
</dbReference>
<dbReference type="InterPro" id="IPR017441">
    <property type="entry name" value="Protein_kinase_ATP_BS"/>
</dbReference>
<evidence type="ECO:0000256" key="3">
    <source>
        <dbReference type="ARBA" id="ARBA00023137"/>
    </source>
</evidence>
<dbReference type="SMART" id="SM00220">
    <property type="entry name" value="S_TKc"/>
    <property type="match status" value="1"/>
</dbReference>
<name>E4YT05_OIKDI</name>
<dbReference type="SMART" id="SM00219">
    <property type="entry name" value="TyrKc"/>
    <property type="match status" value="1"/>
</dbReference>